<reference evidence="1 2" key="1">
    <citation type="submission" date="2019-03" db="EMBL/GenBank/DDBJ databases">
        <title>Draft genome of Massilia hortus sp. nov., a novel bacterial species of the Oxalobacteraceae family.</title>
        <authorList>
            <person name="Peta V."/>
            <person name="Raths R."/>
            <person name="Bucking H."/>
        </authorList>
    </citation>
    <scope>NUCLEOTIDE SEQUENCE [LARGE SCALE GENOMIC DNA]</scope>
    <source>
        <strain evidence="1 2">ONC3</strain>
    </source>
</reference>
<evidence type="ECO:0000313" key="2">
    <source>
        <dbReference type="Proteomes" id="UP000297258"/>
    </source>
</evidence>
<proteinExistence type="predicted"/>
<dbReference type="InterPro" id="IPR009858">
    <property type="entry name" value="DUF1415"/>
</dbReference>
<dbReference type="EMBL" id="SPUM01000008">
    <property type="protein sequence ID" value="TFW35694.1"/>
    <property type="molecule type" value="Genomic_DNA"/>
</dbReference>
<accession>A0A4Y9TAQ7</accession>
<dbReference type="RefSeq" id="WP_135188013.1">
    <property type="nucleotide sequence ID" value="NZ_SPUM01000008.1"/>
</dbReference>
<dbReference type="Pfam" id="PF07209">
    <property type="entry name" value="DUF1415"/>
    <property type="match status" value="1"/>
</dbReference>
<evidence type="ECO:0000313" key="1">
    <source>
        <dbReference type="EMBL" id="TFW35694.1"/>
    </source>
</evidence>
<protein>
    <submittedName>
        <fullName evidence="1">DUF1415 domain-containing protein</fullName>
    </submittedName>
</protein>
<sequence>MSTANLNADDDAIVAATRRWLERAVIGLNLCPFAKSVYIKEQVRYVVSSATTPEALLEDLMNELQNLSDADPEKVDTTLLIHPFVLQDFEEYNEFLDVADAAVEDMHLDGELQVASFHPHYQFADSDANDISNYTNRAPYPILHLLREDSVARAVEAFPEAADIFEKNIATMEELGHDGWDKLDVGPAR</sequence>
<dbReference type="OrthoDB" id="277390at2"/>
<keyword evidence="2" id="KW-1185">Reference proteome</keyword>
<organism evidence="1 2">
    <name type="scientific">Massilia horti</name>
    <dbReference type="NCBI Taxonomy" id="2562153"/>
    <lineage>
        <taxon>Bacteria</taxon>
        <taxon>Pseudomonadati</taxon>
        <taxon>Pseudomonadota</taxon>
        <taxon>Betaproteobacteria</taxon>
        <taxon>Burkholderiales</taxon>
        <taxon>Oxalobacteraceae</taxon>
        <taxon>Telluria group</taxon>
        <taxon>Massilia</taxon>
    </lineage>
</organism>
<gene>
    <name evidence="1" type="ORF">E4O92_01705</name>
</gene>
<dbReference type="Proteomes" id="UP000297258">
    <property type="component" value="Unassembled WGS sequence"/>
</dbReference>
<comment type="caution">
    <text evidence="1">The sequence shown here is derived from an EMBL/GenBank/DDBJ whole genome shotgun (WGS) entry which is preliminary data.</text>
</comment>
<name>A0A4Y9TAQ7_9BURK</name>
<dbReference type="AlphaFoldDB" id="A0A4Y9TAQ7"/>